<feature type="domain" description="Solute-binding protein family 5" evidence="4">
    <location>
        <begin position="69"/>
        <end position="423"/>
    </location>
</feature>
<dbReference type="PIRSF" id="PIRSF002741">
    <property type="entry name" value="MppA"/>
    <property type="match status" value="1"/>
</dbReference>
<protein>
    <submittedName>
        <fullName evidence="5">ABC transporter substrate-binding protein</fullName>
    </submittedName>
</protein>
<comment type="similarity">
    <text evidence="2">Belongs to the bacterial solute-binding protein 5 family.</text>
</comment>
<evidence type="ECO:0000256" key="2">
    <source>
        <dbReference type="ARBA" id="ARBA00005695"/>
    </source>
</evidence>
<dbReference type="EMBL" id="JAUYVI010000007">
    <property type="protein sequence ID" value="MDQ7250402.1"/>
    <property type="molecule type" value="Genomic_DNA"/>
</dbReference>
<evidence type="ECO:0000313" key="5">
    <source>
        <dbReference type="EMBL" id="MDQ7250402.1"/>
    </source>
</evidence>
<evidence type="ECO:0000256" key="3">
    <source>
        <dbReference type="SAM" id="SignalP"/>
    </source>
</evidence>
<name>A0ABU0YRQ9_9PROT</name>
<feature type="chain" id="PRO_5046273855" evidence="3">
    <location>
        <begin position="25"/>
        <end position="514"/>
    </location>
</feature>
<dbReference type="PANTHER" id="PTHR30290:SF83">
    <property type="entry name" value="ABC TRANSPORTER SUBSTRATE-BINDING PROTEIN"/>
    <property type="match status" value="1"/>
</dbReference>
<gene>
    <name evidence="5" type="ORF">Q8A70_22115</name>
</gene>
<comment type="subcellular location">
    <subcellularLocation>
        <location evidence="1">Periplasm</location>
    </subcellularLocation>
</comment>
<dbReference type="SUPFAM" id="SSF53850">
    <property type="entry name" value="Periplasmic binding protein-like II"/>
    <property type="match status" value="1"/>
</dbReference>
<dbReference type="RefSeq" id="WP_379959641.1">
    <property type="nucleotide sequence ID" value="NZ_JAUYVI010000007.1"/>
</dbReference>
<keyword evidence="6" id="KW-1185">Reference proteome</keyword>
<accession>A0ABU0YRQ9</accession>
<dbReference type="InterPro" id="IPR030678">
    <property type="entry name" value="Peptide/Ni-bd"/>
</dbReference>
<dbReference type="InterPro" id="IPR039424">
    <property type="entry name" value="SBP_5"/>
</dbReference>
<evidence type="ECO:0000256" key="1">
    <source>
        <dbReference type="ARBA" id="ARBA00004418"/>
    </source>
</evidence>
<dbReference type="InterPro" id="IPR000914">
    <property type="entry name" value="SBP_5_dom"/>
</dbReference>
<keyword evidence="3" id="KW-0732">Signal</keyword>
<feature type="signal peptide" evidence="3">
    <location>
        <begin position="1"/>
        <end position="24"/>
    </location>
</feature>
<reference evidence="6" key="1">
    <citation type="submission" date="2023-08" db="EMBL/GenBank/DDBJ databases">
        <title>Rhodospirillaceae gen. nov., a novel taxon isolated from the Yangtze River Yuezi River estuary sludge.</title>
        <authorList>
            <person name="Ruan L."/>
        </authorList>
    </citation>
    <scope>NUCLEOTIDE SEQUENCE [LARGE SCALE GENOMIC DNA]</scope>
    <source>
        <strain evidence="6">R-7</strain>
    </source>
</reference>
<dbReference type="Gene3D" id="3.40.190.10">
    <property type="entry name" value="Periplasmic binding protein-like II"/>
    <property type="match status" value="1"/>
</dbReference>
<sequence length="514" mass="55516">MKSLWLVGGALLAASCLVSTATRAAADDRVLEIVSPRQITTLEPMDMGYHFRRLRVAETLVGMDPAGNLVPELAESWSVGADGKTWRFKLRAGVRFHDGTAMTPEIVRAEVEKYRAKSEVLSTAPITGVALDGNDLLVTISEPFSLLPAYFTDATAIILAPSSFAPDGSTKAVVGTGPYRVTAIDGKSSISLEAFPDYWGEKAHIAKVHFTGVPAADTLANMAESGQADLILGLPSALKERVESSGRAQVKEVQTGRILGFMFDHADPRFDQVEERRALSLAIDRKGIAGVVFRNPESAANQLLSAAFPQWHDGSLPAPERNVDEAKKLLASVGWKPGGDGILTQDGKRFSFTVVVGKQPELTPLAQALQAQFREIGVEMDLKPAPSTLIAEAVKNGTFGAQLARRNYGTVPDPVATLIVDYGRANADKAIWGGVNYDNPDFEKALNDYVSSRDDAEQGAARERLVHIINTDLPILAAAWYVYGVSISNRVDVASVPIDAIEFGFWIDRVKWAE</sequence>
<proteinExistence type="inferred from homology"/>
<dbReference type="Pfam" id="PF00496">
    <property type="entry name" value="SBP_bac_5"/>
    <property type="match status" value="1"/>
</dbReference>
<dbReference type="PROSITE" id="PS51257">
    <property type="entry name" value="PROKAR_LIPOPROTEIN"/>
    <property type="match status" value="1"/>
</dbReference>
<comment type="caution">
    <text evidence="5">The sequence shown here is derived from an EMBL/GenBank/DDBJ whole genome shotgun (WGS) entry which is preliminary data.</text>
</comment>
<dbReference type="Gene3D" id="3.10.105.10">
    <property type="entry name" value="Dipeptide-binding Protein, Domain 3"/>
    <property type="match status" value="1"/>
</dbReference>
<dbReference type="Proteomes" id="UP001230156">
    <property type="component" value="Unassembled WGS sequence"/>
</dbReference>
<organism evidence="5 6">
    <name type="scientific">Dongia sedimenti</name>
    <dbReference type="NCBI Taxonomy" id="3064282"/>
    <lineage>
        <taxon>Bacteria</taxon>
        <taxon>Pseudomonadati</taxon>
        <taxon>Pseudomonadota</taxon>
        <taxon>Alphaproteobacteria</taxon>
        <taxon>Rhodospirillales</taxon>
        <taxon>Dongiaceae</taxon>
        <taxon>Dongia</taxon>
    </lineage>
</organism>
<evidence type="ECO:0000259" key="4">
    <source>
        <dbReference type="Pfam" id="PF00496"/>
    </source>
</evidence>
<evidence type="ECO:0000313" key="6">
    <source>
        <dbReference type="Proteomes" id="UP001230156"/>
    </source>
</evidence>
<dbReference type="PANTHER" id="PTHR30290">
    <property type="entry name" value="PERIPLASMIC BINDING COMPONENT OF ABC TRANSPORTER"/>
    <property type="match status" value="1"/>
</dbReference>